<protein>
    <submittedName>
        <fullName evidence="2">Uncharacterized protein</fullName>
    </submittedName>
</protein>
<reference evidence="2 3" key="1">
    <citation type="submission" date="2017-03" db="EMBL/GenBank/DDBJ databases">
        <title>Genome analysis of strain PAMC 26577.</title>
        <authorList>
            <person name="Oh H.-M."/>
            <person name="Yang J.-A."/>
        </authorList>
    </citation>
    <scope>NUCLEOTIDE SEQUENCE [LARGE SCALE GENOMIC DNA]</scope>
    <source>
        <strain evidence="2 3">PAMC 26577</strain>
    </source>
</reference>
<dbReference type="Proteomes" id="UP000195221">
    <property type="component" value="Unassembled WGS sequence"/>
</dbReference>
<comment type="caution">
    <text evidence="2">The sequence shown here is derived from an EMBL/GenBank/DDBJ whole genome shotgun (WGS) entry which is preliminary data.</text>
</comment>
<evidence type="ECO:0000313" key="2">
    <source>
        <dbReference type="EMBL" id="OTP70603.1"/>
    </source>
</evidence>
<accession>A0A242MH21</accession>
<gene>
    <name evidence="2" type="ORF">PAMC26577_26475</name>
</gene>
<evidence type="ECO:0000313" key="3">
    <source>
        <dbReference type="Proteomes" id="UP000195221"/>
    </source>
</evidence>
<dbReference type="AlphaFoldDB" id="A0A242MH21"/>
<dbReference type="EMBL" id="NBTZ01000106">
    <property type="protein sequence ID" value="OTP70603.1"/>
    <property type="molecule type" value="Genomic_DNA"/>
</dbReference>
<proteinExistence type="predicted"/>
<name>A0A242MH21_CABSO</name>
<feature type="region of interest" description="Disordered" evidence="1">
    <location>
        <begin position="13"/>
        <end position="37"/>
    </location>
</feature>
<feature type="compositionally biased region" description="Basic and acidic residues" evidence="1">
    <location>
        <begin position="13"/>
        <end position="24"/>
    </location>
</feature>
<sequence length="52" mass="5736">MVEVFRLGKKERPSGRFLKQDMQKRQSPIGSPGFSCRATAQTVNPGMVAVVN</sequence>
<evidence type="ECO:0000256" key="1">
    <source>
        <dbReference type="SAM" id="MobiDB-lite"/>
    </source>
</evidence>
<organism evidence="2 3">
    <name type="scientific">Caballeronia sordidicola</name>
    <name type="common">Burkholderia sordidicola</name>
    <dbReference type="NCBI Taxonomy" id="196367"/>
    <lineage>
        <taxon>Bacteria</taxon>
        <taxon>Pseudomonadati</taxon>
        <taxon>Pseudomonadota</taxon>
        <taxon>Betaproteobacteria</taxon>
        <taxon>Burkholderiales</taxon>
        <taxon>Burkholderiaceae</taxon>
        <taxon>Caballeronia</taxon>
    </lineage>
</organism>